<evidence type="ECO:0000259" key="5">
    <source>
        <dbReference type="Pfam" id="PF05670"/>
    </source>
</evidence>
<reference evidence="6 7" key="1">
    <citation type="submission" date="2015-07" db="EMBL/GenBank/DDBJ databases">
        <title>The genome of Habropoda laboriosa.</title>
        <authorList>
            <person name="Pan H."/>
            <person name="Kapheim K."/>
        </authorList>
    </citation>
    <scope>NUCLEOTIDE SEQUENCE [LARGE SCALE GENOMIC DNA]</scope>
    <source>
        <strain evidence="6">0110345459</strain>
    </source>
</reference>
<dbReference type="InterPro" id="IPR008532">
    <property type="entry name" value="NFACT_RNA-bd"/>
</dbReference>
<evidence type="ECO:0000256" key="1">
    <source>
        <dbReference type="ARBA" id="ARBA00008998"/>
    </source>
</evidence>
<dbReference type="OrthoDB" id="336240at2759"/>
<sequence>MVYYFTSEVVQPPVTLFMGVDKYENEDLIKWGWPEDVWFHVDKYSSAHVYLRLCPGQTIDDIPSAVLEDAAQLVKANSIEGNKMNDVDVVYTMWSNLKKTQSMEEGQVGFHKDKDVRKIRVAKRINTIVNRLTKTKRAEQVNLRAEREERDRNERKDKKKLLREQKEKEKAEEKRRKEEAEMRQVENDYIILQIL</sequence>
<evidence type="ECO:0000313" key="7">
    <source>
        <dbReference type="Proteomes" id="UP000053825"/>
    </source>
</evidence>
<gene>
    <name evidence="6" type="ORF">WH47_10310</name>
</gene>
<evidence type="ECO:0000256" key="4">
    <source>
        <dbReference type="SAM" id="MobiDB-lite"/>
    </source>
</evidence>
<comment type="similarity">
    <text evidence="1">Belongs to the CCDC25 family.</text>
</comment>
<dbReference type="InterPro" id="IPR039730">
    <property type="entry name" value="Jlp2/Ccd25"/>
</dbReference>
<name>A0A0L7R4T4_9HYME</name>
<dbReference type="AlphaFoldDB" id="A0A0L7R4T4"/>
<dbReference type="EMBL" id="KQ414657">
    <property type="protein sequence ID" value="KOC65848.1"/>
    <property type="molecule type" value="Genomic_DNA"/>
</dbReference>
<dbReference type="PANTHER" id="PTHR13049">
    <property type="entry name" value="DUF814-RELATED"/>
    <property type="match status" value="1"/>
</dbReference>
<comment type="subunit">
    <text evidence="3">Interacts (via cytoplasmic region) with ILK.</text>
</comment>
<feature type="region of interest" description="Disordered" evidence="4">
    <location>
        <begin position="143"/>
        <end position="182"/>
    </location>
</feature>
<dbReference type="STRING" id="597456.A0A0L7R4T4"/>
<organism evidence="6 7">
    <name type="scientific">Habropoda laboriosa</name>
    <dbReference type="NCBI Taxonomy" id="597456"/>
    <lineage>
        <taxon>Eukaryota</taxon>
        <taxon>Metazoa</taxon>
        <taxon>Ecdysozoa</taxon>
        <taxon>Arthropoda</taxon>
        <taxon>Hexapoda</taxon>
        <taxon>Insecta</taxon>
        <taxon>Pterygota</taxon>
        <taxon>Neoptera</taxon>
        <taxon>Endopterygota</taxon>
        <taxon>Hymenoptera</taxon>
        <taxon>Apocrita</taxon>
        <taxon>Aculeata</taxon>
        <taxon>Apoidea</taxon>
        <taxon>Anthophila</taxon>
        <taxon>Apidae</taxon>
        <taxon>Habropoda</taxon>
    </lineage>
</organism>
<proteinExistence type="inferred from homology"/>
<evidence type="ECO:0000313" key="6">
    <source>
        <dbReference type="EMBL" id="KOC65848.1"/>
    </source>
</evidence>
<dbReference type="Pfam" id="PF05670">
    <property type="entry name" value="NFACT-R_1"/>
    <property type="match status" value="1"/>
</dbReference>
<dbReference type="Proteomes" id="UP000053825">
    <property type="component" value="Unassembled WGS sequence"/>
</dbReference>
<keyword evidence="7" id="KW-1185">Reference proteome</keyword>
<protein>
    <recommendedName>
        <fullName evidence="2">Coiled-coil domain-containing protein 25</fullName>
    </recommendedName>
</protein>
<evidence type="ECO:0000256" key="3">
    <source>
        <dbReference type="ARBA" id="ARBA00024214"/>
    </source>
</evidence>
<accession>A0A0L7R4T4</accession>
<evidence type="ECO:0000256" key="2">
    <source>
        <dbReference type="ARBA" id="ARBA00016700"/>
    </source>
</evidence>
<feature type="domain" description="NFACT RNA-binding" evidence="5">
    <location>
        <begin position="1"/>
        <end position="111"/>
    </location>
</feature>
<dbReference type="PANTHER" id="PTHR13049:SF2">
    <property type="entry name" value="COILED-COIL DOMAIN-CONTAINING PROTEIN 25"/>
    <property type="match status" value="1"/>
</dbReference>